<organism evidence="1 2">
    <name type="scientific">Ottowia testudinis</name>
    <dbReference type="NCBI Taxonomy" id="2816950"/>
    <lineage>
        <taxon>Bacteria</taxon>
        <taxon>Pseudomonadati</taxon>
        <taxon>Pseudomonadota</taxon>
        <taxon>Betaproteobacteria</taxon>
        <taxon>Burkholderiales</taxon>
        <taxon>Comamonadaceae</taxon>
        <taxon>Ottowia</taxon>
    </lineage>
</organism>
<dbReference type="KEGG" id="otd:J1M35_19750"/>
<dbReference type="EMBL" id="CP071796">
    <property type="protein sequence ID" value="QTD45221.1"/>
    <property type="molecule type" value="Genomic_DNA"/>
</dbReference>
<reference evidence="1" key="1">
    <citation type="submission" date="2021-03" db="EMBL/GenBank/DDBJ databases">
        <title>Ottowia sp. 27C isolated from the cloaca of a Giant Asian pond turtle (Heosemys grandis).</title>
        <authorList>
            <person name="Spergser J."/>
            <person name="Busse H.-J."/>
        </authorList>
    </citation>
    <scope>NUCLEOTIDE SEQUENCE</scope>
    <source>
        <strain evidence="1">27C</strain>
    </source>
</reference>
<gene>
    <name evidence="1" type="ORF">J1M35_19750</name>
</gene>
<accession>A0A975CHK6</accession>
<keyword evidence="2" id="KW-1185">Reference proteome</keyword>
<dbReference type="Proteomes" id="UP000663903">
    <property type="component" value="Chromosome"/>
</dbReference>
<dbReference type="Gene3D" id="3.30.2310.20">
    <property type="entry name" value="RelE-like"/>
    <property type="match status" value="1"/>
</dbReference>
<dbReference type="AlphaFoldDB" id="A0A975CHK6"/>
<evidence type="ECO:0000313" key="2">
    <source>
        <dbReference type="Proteomes" id="UP000663903"/>
    </source>
</evidence>
<protein>
    <submittedName>
        <fullName evidence="1">Uncharacterized protein</fullName>
    </submittedName>
</protein>
<sequence>MQIRLDDLDAAANMAIMRTAPGQWEELSRDRAGQFSARLHGGLRLIVKPEKDPPPRKPDGGLDWTAIDAIIALEVTDYHDH</sequence>
<dbReference type="InterPro" id="IPR035093">
    <property type="entry name" value="RelE/ParE_toxin_dom_sf"/>
</dbReference>
<dbReference type="RefSeq" id="WP_208008972.1">
    <property type="nucleotide sequence ID" value="NZ_CP071796.1"/>
</dbReference>
<name>A0A975CHK6_9BURK</name>
<proteinExistence type="predicted"/>
<evidence type="ECO:0000313" key="1">
    <source>
        <dbReference type="EMBL" id="QTD45221.1"/>
    </source>
</evidence>